<keyword evidence="4" id="KW-1185">Reference proteome</keyword>
<organism evidence="3 4">
    <name type="scientific">Colletotrichum chrysophilum</name>
    <dbReference type="NCBI Taxonomy" id="1836956"/>
    <lineage>
        <taxon>Eukaryota</taxon>
        <taxon>Fungi</taxon>
        <taxon>Dikarya</taxon>
        <taxon>Ascomycota</taxon>
        <taxon>Pezizomycotina</taxon>
        <taxon>Sordariomycetes</taxon>
        <taxon>Hypocreomycetidae</taxon>
        <taxon>Glomerellales</taxon>
        <taxon>Glomerellaceae</taxon>
        <taxon>Colletotrichum</taxon>
        <taxon>Colletotrichum gloeosporioides species complex</taxon>
    </lineage>
</organism>
<evidence type="ECO:0000313" key="4">
    <source>
        <dbReference type="Proteomes" id="UP001243330"/>
    </source>
</evidence>
<feature type="compositionally biased region" description="Low complexity" evidence="1">
    <location>
        <begin position="681"/>
        <end position="729"/>
    </location>
</feature>
<feature type="region of interest" description="Disordered" evidence="1">
    <location>
        <begin position="681"/>
        <end position="753"/>
    </location>
</feature>
<feature type="compositionally biased region" description="Low complexity" evidence="1">
    <location>
        <begin position="138"/>
        <end position="156"/>
    </location>
</feature>
<name>A0AAD9AB40_9PEZI</name>
<dbReference type="Proteomes" id="UP001243330">
    <property type="component" value="Unassembled WGS sequence"/>
</dbReference>
<proteinExistence type="predicted"/>
<evidence type="ECO:0000313" key="3">
    <source>
        <dbReference type="EMBL" id="KAK1844220.1"/>
    </source>
</evidence>
<keyword evidence="2" id="KW-0732">Signal</keyword>
<protein>
    <submittedName>
        <fullName evidence="3">Uncharacterized protein</fullName>
    </submittedName>
</protein>
<feature type="region of interest" description="Disordered" evidence="1">
    <location>
        <begin position="592"/>
        <end position="622"/>
    </location>
</feature>
<accession>A0AAD9AB40</accession>
<feature type="signal peptide" evidence="2">
    <location>
        <begin position="1"/>
        <end position="18"/>
    </location>
</feature>
<evidence type="ECO:0000256" key="2">
    <source>
        <dbReference type="SAM" id="SignalP"/>
    </source>
</evidence>
<dbReference type="AlphaFoldDB" id="A0AAD9AB40"/>
<feature type="compositionally biased region" description="Low complexity" evidence="1">
    <location>
        <begin position="600"/>
        <end position="611"/>
    </location>
</feature>
<evidence type="ECO:0000256" key="1">
    <source>
        <dbReference type="SAM" id="MobiDB-lite"/>
    </source>
</evidence>
<comment type="caution">
    <text evidence="3">The sequence shown here is derived from an EMBL/GenBank/DDBJ whole genome shotgun (WGS) entry which is preliminary data.</text>
</comment>
<sequence>MIFGLFFALAQILVLAEASRNTTGSSNFGRFQTSSTLFSQATLTNSSHFQIPSRLLSQTTWTNSSRTQRTFPLITAPSSSISNVTTGFQSSSYPPVSILWFKIGNCPSGEDKKGGGGGGGDGNDDDKPDDEPDDPESTQKSTEKTSSTSSSSSSSSCTITATATYQTVYCSVTQGVRGDSISLLTTAQTTCLSSTYTTITGCSVTNTATTVTTTVASTQMPFYPPCSPHICGGGVCQSTPNRALSRDMEKRGNPAQGEWVDSDDYPNGYAEFMPAQLREARSRPGGEGFAPKLLKQGPGPARGPYPIFNDTDEGEEAAREYYYSELPVSTEFLIFEDEVQSLAIDRMIGCDAIILVSRLGAFVCHFYQGSWDSDRHMDDLMRFCYYGRPENDPMREWAQYGIDNVRDHPEEGKRGIILGDQDSDAEEDDFEDIVAFIITPRVRPNIWIIDRDGPRVIPDEQILAPDVMAGRLRYAPDRVNRVKLILTGIFLDIPIKTIDYPPAMLPYAEWSRLEALDDTFAFAEGLQDSIVDTPRGKILLQYQPAASCDQEAEVRLFVDVLGYQGEKKWRPESDQVFQGSPATGARLRRQACRRPNRNDTTSVGGSASATSHPVTSMPPVLSITSRRNESIRLSTASLSLNITMLPPVTANTTTVANSTIMSTGFKSSLVSSESSIASYRTSSAARKSSSATSKSAAVTSKPTSLTRTLSTSAPSIAPSATKTTSATSSDPLTSVDPSPKLTPLTKPGVPAPSKFKTSLLMTSVSTARTVDRLPATQAPIKPEPFSVRIHYKEWTSGWGGAIGTQGVWEMFVAGVRAEVDLCETEDVGHEFQSYFRPSEWFDDKRPPSFEADQAIFGRKNCRYKEGGKSVPGRFSCDGVDEFDCRLSDRPKVECKEAFDIKVFYGMVECVFPVQ</sequence>
<dbReference type="EMBL" id="JAQOWY010000321">
    <property type="protein sequence ID" value="KAK1844220.1"/>
    <property type="molecule type" value="Genomic_DNA"/>
</dbReference>
<feature type="compositionally biased region" description="Acidic residues" evidence="1">
    <location>
        <begin position="122"/>
        <end position="136"/>
    </location>
</feature>
<feature type="chain" id="PRO_5042064830" evidence="2">
    <location>
        <begin position="19"/>
        <end position="914"/>
    </location>
</feature>
<feature type="region of interest" description="Disordered" evidence="1">
    <location>
        <begin position="110"/>
        <end position="156"/>
    </location>
</feature>
<gene>
    <name evidence="3" type="ORF">CCHR01_13171</name>
</gene>
<reference evidence="3" key="1">
    <citation type="submission" date="2023-01" db="EMBL/GenBank/DDBJ databases">
        <title>Colletotrichum chrysophilum M932 genome sequence.</title>
        <authorList>
            <person name="Baroncelli R."/>
        </authorList>
    </citation>
    <scope>NUCLEOTIDE SEQUENCE</scope>
    <source>
        <strain evidence="3">M932</strain>
    </source>
</reference>